<evidence type="ECO:0000256" key="8">
    <source>
        <dbReference type="ARBA" id="ARBA00022833"/>
    </source>
</evidence>
<accession>A0A1E7DMG2</accession>
<keyword evidence="9 12" id="KW-1133">Transmembrane helix</keyword>
<keyword evidence="10" id="KW-0482">Metalloprotease</keyword>
<evidence type="ECO:0000256" key="12">
    <source>
        <dbReference type="SAM" id="Phobius"/>
    </source>
</evidence>
<dbReference type="EMBL" id="MAMP01000022">
    <property type="protein sequence ID" value="OES44244.1"/>
    <property type="molecule type" value="Genomic_DNA"/>
</dbReference>
<feature type="transmembrane region" description="Helical" evidence="12">
    <location>
        <begin position="12"/>
        <end position="37"/>
    </location>
</feature>
<evidence type="ECO:0000256" key="11">
    <source>
        <dbReference type="ARBA" id="ARBA00023136"/>
    </source>
</evidence>
<comment type="caution">
    <text evidence="14">The sequence shown here is derived from an EMBL/GenBank/DDBJ whole genome shotgun (WGS) entry which is preliminary data.</text>
</comment>
<protein>
    <recommendedName>
        <fullName evidence="13">Peptidase M50 domain-containing protein</fullName>
    </recommendedName>
</protein>
<dbReference type="GO" id="GO:0016020">
    <property type="term" value="C:membrane"/>
    <property type="evidence" value="ECO:0007669"/>
    <property type="project" value="UniProtKB-SubCell"/>
</dbReference>
<organism evidence="14 15">
    <name type="scientific">Domibacillus iocasae</name>
    <dbReference type="NCBI Taxonomy" id="1714016"/>
    <lineage>
        <taxon>Bacteria</taxon>
        <taxon>Bacillati</taxon>
        <taxon>Bacillota</taxon>
        <taxon>Bacilli</taxon>
        <taxon>Bacillales</taxon>
        <taxon>Bacillaceae</taxon>
        <taxon>Domibacillus</taxon>
    </lineage>
</organism>
<evidence type="ECO:0000256" key="4">
    <source>
        <dbReference type="ARBA" id="ARBA00022670"/>
    </source>
</evidence>
<dbReference type="Proteomes" id="UP000095658">
    <property type="component" value="Unassembled WGS sequence"/>
</dbReference>
<evidence type="ECO:0000256" key="1">
    <source>
        <dbReference type="ARBA" id="ARBA00001947"/>
    </source>
</evidence>
<keyword evidence="6" id="KW-0479">Metal-binding</keyword>
<sequence length="275" mass="31641">MCMNNVRIHPLTWLFGAAAAATGLFLEAICIGLILLIHELGHAGAAKAMGWRIQKVEMLPFGGKMETDEHAGRPLLEEWLVVLAGPFMHIPMLIISFLFLKAGWMDAALYELFFELNAVIFLFNLLPVLPLDGGKMLQLILCAIQPYFRAYRQSIFLSFAALLLIMGTAVITLPFYLQLLLTVSYIAVQLLVMWKEKEVMFIRFLTARFYDPMSMRLLYLSLLETDRLLDAVRSFRRNRTHRFQVNRHGELTEEQLLQSFFEGKKDVQDMFENID</sequence>
<feature type="transmembrane region" description="Helical" evidence="12">
    <location>
        <begin position="150"/>
        <end position="169"/>
    </location>
</feature>
<dbReference type="OrthoDB" id="166377at2"/>
<feature type="transmembrane region" description="Helical" evidence="12">
    <location>
        <begin position="112"/>
        <end position="129"/>
    </location>
</feature>
<keyword evidence="7" id="KW-0378">Hydrolase</keyword>
<keyword evidence="5 12" id="KW-0812">Transmembrane</keyword>
<dbReference type="GO" id="GO:0008237">
    <property type="term" value="F:metallopeptidase activity"/>
    <property type="evidence" value="ECO:0007669"/>
    <property type="project" value="UniProtKB-KW"/>
</dbReference>
<name>A0A1E7DMG2_9BACI</name>
<keyword evidence="8" id="KW-0862">Zinc</keyword>
<dbReference type="GO" id="GO:0046872">
    <property type="term" value="F:metal ion binding"/>
    <property type="evidence" value="ECO:0007669"/>
    <property type="project" value="UniProtKB-KW"/>
</dbReference>
<keyword evidence="4" id="KW-0645">Protease</keyword>
<evidence type="ECO:0000256" key="3">
    <source>
        <dbReference type="ARBA" id="ARBA00007931"/>
    </source>
</evidence>
<evidence type="ECO:0000256" key="5">
    <source>
        <dbReference type="ARBA" id="ARBA00022692"/>
    </source>
</evidence>
<comment type="cofactor">
    <cofactor evidence="1">
        <name>Zn(2+)</name>
        <dbReference type="ChEBI" id="CHEBI:29105"/>
    </cofactor>
</comment>
<dbReference type="PANTHER" id="PTHR39188">
    <property type="entry name" value="MEMBRANE-ASSOCIATED ZINC METALLOPROTEASE M50B"/>
    <property type="match status" value="1"/>
</dbReference>
<evidence type="ECO:0000256" key="2">
    <source>
        <dbReference type="ARBA" id="ARBA00004141"/>
    </source>
</evidence>
<gene>
    <name evidence="14" type="ORF">BA724_08105</name>
</gene>
<feature type="transmembrane region" description="Helical" evidence="12">
    <location>
        <begin position="79"/>
        <end position="100"/>
    </location>
</feature>
<evidence type="ECO:0000256" key="6">
    <source>
        <dbReference type="ARBA" id="ARBA00022723"/>
    </source>
</evidence>
<keyword evidence="11 12" id="KW-0472">Membrane</keyword>
<dbReference type="STRING" id="1714016.BA724_08105"/>
<keyword evidence="15" id="KW-1185">Reference proteome</keyword>
<proteinExistence type="inferred from homology"/>
<dbReference type="AlphaFoldDB" id="A0A1E7DMG2"/>
<dbReference type="PANTHER" id="PTHR39188:SF3">
    <property type="entry name" value="STAGE IV SPORULATION PROTEIN FB"/>
    <property type="match status" value="1"/>
</dbReference>
<reference evidence="14 15" key="1">
    <citation type="submission" date="2016-06" db="EMBL/GenBank/DDBJ databases">
        <title>Domibacillus iocasae genome sequencing.</title>
        <authorList>
            <person name="Verma A."/>
            <person name="Pal Y."/>
            <person name="Ojha A.K."/>
            <person name="Krishnamurthi S."/>
        </authorList>
    </citation>
    <scope>NUCLEOTIDE SEQUENCE [LARGE SCALE GENOMIC DNA]</scope>
    <source>
        <strain evidence="14 15">DSM 29979</strain>
    </source>
</reference>
<dbReference type="Pfam" id="PF02163">
    <property type="entry name" value="Peptidase_M50"/>
    <property type="match status" value="2"/>
</dbReference>
<dbReference type="GO" id="GO:0006508">
    <property type="term" value="P:proteolysis"/>
    <property type="evidence" value="ECO:0007669"/>
    <property type="project" value="UniProtKB-KW"/>
</dbReference>
<evidence type="ECO:0000259" key="13">
    <source>
        <dbReference type="Pfam" id="PF02163"/>
    </source>
</evidence>
<evidence type="ECO:0000256" key="7">
    <source>
        <dbReference type="ARBA" id="ARBA00022801"/>
    </source>
</evidence>
<feature type="domain" description="Peptidase M50" evidence="13">
    <location>
        <begin position="108"/>
        <end position="164"/>
    </location>
</feature>
<evidence type="ECO:0000313" key="14">
    <source>
        <dbReference type="EMBL" id="OES44244.1"/>
    </source>
</evidence>
<comment type="similarity">
    <text evidence="3">Belongs to the peptidase M50B family.</text>
</comment>
<comment type="subcellular location">
    <subcellularLocation>
        <location evidence="2">Membrane</location>
        <topology evidence="2">Multi-pass membrane protein</topology>
    </subcellularLocation>
</comment>
<evidence type="ECO:0000313" key="15">
    <source>
        <dbReference type="Proteomes" id="UP000095658"/>
    </source>
</evidence>
<evidence type="ECO:0000256" key="10">
    <source>
        <dbReference type="ARBA" id="ARBA00023049"/>
    </source>
</evidence>
<feature type="domain" description="Peptidase M50" evidence="13">
    <location>
        <begin position="28"/>
        <end position="100"/>
    </location>
</feature>
<evidence type="ECO:0000256" key="9">
    <source>
        <dbReference type="ARBA" id="ARBA00022989"/>
    </source>
</evidence>
<dbReference type="InterPro" id="IPR008915">
    <property type="entry name" value="Peptidase_M50"/>
</dbReference>